<dbReference type="EMBL" id="JBAFSM010000011">
    <property type="protein sequence ID" value="MEG3436923.1"/>
    <property type="molecule type" value="Genomic_DNA"/>
</dbReference>
<dbReference type="InterPro" id="IPR001296">
    <property type="entry name" value="Glyco_trans_1"/>
</dbReference>
<feature type="domain" description="Glycosyl transferase family 1" evidence="1">
    <location>
        <begin position="142"/>
        <end position="255"/>
    </location>
</feature>
<proteinExistence type="predicted"/>
<dbReference type="Proteomes" id="UP001328733">
    <property type="component" value="Unassembled WGS sequence"/>
</dbReference>
<protein>
    <submittedName>
        <fullName evidence="2">Glycosyltransferase</fullName>
        <ecNumber evidence="2">2.4.-.-</ecNumber>
    </submittedName>
</protein>
<comment type="caution">
    <text evidence="2">The sequence shown here is derived from an EMBL/GenBank/DDBJ whole genome shotgun (WGS) entry which is preliminary data.</text>
</comment>
<dbReference type="AlphaFoldDB" id="A0AAW9QTS5"/>
<sequence length="331" mass="37792">MRTLYFLLPGTTKPFGGGGLWAELKTVNLARRICPAEIVTYRQREADCLFLKDIIDKIDTEDSIFVVSWGFDVPKLVRELGSRNLLYHAHSAGYGFRLPSRIPILTVSRNTMGYWGEKAPNSLIYYLPNQIGEEFRPLGLERDIDVLVQGRKSSKYLLDRLVPALRSRCRVKVLDGFVDDLAGLFNRSKIYLYDSAEYWAVSGVTEGFGLPPMEALACGCEVFSSVNSALADYLDPGFNCRKIGAYSLQYDVDRILAAVSDFPSRPVPESFFEEYGEENLVKRLSVILQEINEFFDIQSRYRGDIEGLDFWRLKQLWLDRSLAKVKKKFLK</sequence>
<evidence type="ECO:0000313" key="3">
    <source>
        <dbReference type="Proteomes" id="UP001328733"/>
    </source>
</evidence>
<gene>
    <name evidence="2" type="ORF">V0288_07305</name>
</gene>
<organism evidence="2 3">
    <name type="scientific">Pannus brasiliensis CCIBt3594</name>
    <dbReference type="NCBI Taxonomy" id="1427578"/>
    <lineage>
        <taxon>Bacteria</taxon>
        <taxon>Bacillati</taxon>
        <taxon>Cyanobacteriota</taxon>
        <taxon>Cyanophyceae</taxon>
        <taxon>Oscillatoriophycideae</taxon>
        <taxon>Chroococcales</taxon>
        <taxon>Microcystaceae</taxon>
        <taxon>Pannus</taxon>
    </lineage>
</organism>
<evidence type="ECO:0000259" key="1">
    <source>
        <dbReference type="Pfam" id="PF00534"/>
    </source>
</evidence>
<accession>A0AAW9QTS5</accession>
<keyword evidence="2" id="KW-0328">Glycosyltransferase</keyword>
<dbReference type="EC" id="2.4.-.-" evidence="2"/>
<keyword evidence="3" id="KW-1185">Reference proteome</keyword>
<keyword evidence="2" id="KW-0808">Transferase</keyword>
<dbReference type="SUPFAM" id="SSF53756">
    <property type="entry name" value="UDP-Glycosyltransferase/glycogen phosphorylase"/>
    <property type="match status" value="1"/>
</dbReference>
<evidence type="ECO:0000313" key="2">
    <source>
        <dbReference type="EMBL" id="MEG3436923.1"/>
    </source>
</evidence>
<dbReference type="Pfam" id="PF00534">
    <property type="entry name" value="Glycos_transf_1"/>
    <property type="match status" value="1"/>
</dbReference>
<dbReference type="GO" id="GO:0016757">
    <property type="term" value="F:glycosyltransferase activity"/>
    <property type="evidence" value="ECO:0007669"/>
    <property type="project" value="UniProtKB-KW"/>
</dbReference>
<dbReference type="RefSeq" id="WP_332864391.1">
    <property type="nucleotide sequence ID" value="NZ_JBAFSM010000011.1"/>
</dbReference>
<name>A0AAW9QTS5_9CHRO</name>
<reference evidence="2 3" key="1">
    <citation type="submission" date="2024-01" db="EMBL/GenBank/DDBJ databases">
        <title>Genomic insights into the taxonomy and metabolism of the cyanobacterium Pannus brasiliensis CCIBt3594.</title>
        <authorList>
            <person name="Machado M."/>
            <person name="Botero N.B."/>
            <person name="Andreote A.P.D."/>
            <person name="Feitosa A.M.T."/>
            <person name="Popin R."/>
            <person name="Sivonen K."/>
            <person name="Fiore M.F."/>
        </authorList>
    </citation>
    <scope>NUCLEOTIDE SEQUENCE [LARGE SCALE GENOMIC DNA]</scope>
    <source>
        <strain evidence="2 3">CCIBt3594</strain>
    </source>
</reference>
<dbReference type="Gene3D" id="3.40.50.2000">
    <property type="entry name" value="Glycogen Phosphorylase B"/>
    <property type="match status" value="1"/>
</dbReference>